<comment type="caution">
    <text evidence="2">The sequence shown here is derived from an EMBL/GenBank/DDBJ whole genome shotgun (WGS) entry which is preliminary data.</text>
</comment>
<protein>
    <submittedName>
        <fullName evidence="2">Uncharacterized protein</fullName>
    </submittedName>
</protein>
<feature type="compositionally biased region" description="Polar residues" evidence="1">
    <location>
        <begin position="1"/>
        <end position="17"/>
    </location>
</feature>
<keyword evidence="3" id="KW-1185">Reference proteome</keyword>
<name>A0A448WB77_9PLAT</name>
<reference evidence="2" key="1">
    <citation type="submission" date="2018-11" db="EMBL/GenBank/DDBJ databases">
        <authorList>
            <consortium name="Pathogen Informatics"/>
        </authorList>
    </citation>
    <scope>NUCLEOTIDE SEQUENCE</scope>
</reference>
<feature type="region of interest" description="Disordered" evidence="1">
    <location>
        <begin position="1"/>
        <end position="49"/>
    </location>
</feature>
<evidence type="ECO:0000313" key="3">
    <source>
        <dbReference type="Proteomes" id="UP000784294"/>
    </source>
</evidence>
<dbReference type="Proteomes" id="UP000784294">
    <property type="component" value="Unassembled WGS sequence"/>
</dbReference>
<dbReference type="EMBL" id="CAAALY010001764">
    <property type="protein sequence ID" value="VEL07450.1"/>
    <property type="molecule type" value="Genomic_DNA"/>
</dbReference>
<proteinExistence type="predicted"/>
<gene>
    <name evidence="2" type="ORF">PXEA_LOCUS890</name>
</gene>
<evidence type="ECO:0000313" key="2">
    <source>
        <dbReference type="EMBL" id="VEL07450.1"/>
    </source>
</evidence>
<sequence>MVALSTPGSPNQPQPDSNLDYEGPKEAPGTSQHPPLEHALGRQGSPSRREFMTQLVQNPGFDSPGHTAALMSEKWSLLFGIYDNRNSFIHQHSRPGLTRTL</sequence>
<organism evidence="2 3">
    <name type="scientific">Protopolystoma xenopodis</name>
    <dbReference type="NCBI Taxonomy" id="117903"/>
    <lineage>
        <taxon>Eukaryota</taxon>
        <taxon>Metazoa</taxon>
        <taxon>Spiralia</taxon>
        <taxon>Lophotrochozoa</taxon>
        <taxon>Platyhelminthes</taxon>
        <taxon>Monogenea</taxon>
        <taxon>Polyopisthocotylea</taxon>
        <taxon>Polystomatidea</taxon>
        <taxon>Polystomatidae</taxon>
        <taxon>Protopolystoma</taxon>
    </lineage>
</organism>
<accession>A0A448WB77</accession>
<dbReference type="AlphaFoldDB" id="A0A448WB77"/>
<evidence type="ECO:0000256" key="1">
    <source>
        <dbReference type="SAM" id="MobiDB-lite"/>
    </source>
</evidence>